<gene>
    <name evidence="5" type="ORF">J0S82_016266</name>
</gene>
<accession>A0A8J6DCX2</accession>
<evidence type="ECO:0000256" key="3">
    <source>
        <dbReference type="ARBA" id="ARBA00022729"/>
    </source>
</evidence>
<dbReference type="GO" id="GO:0046628">
    <property type="term" value="P:positive regulation of insulin receptor signaling pathway"/>
    <property type="evidence" value="ECO:0007669"/>
    <property type="project" value="TreeGrafter"/>
</dbReference>
<dbReference type="PANTHER" id="PTHR24019:SF12">
    <property type="entry name" value="ADIPOLIN"/>
    <property type="match status" value="1"/>
</dbReference>
<feature type="compositionally biased region" description="Low complexity" evidence="4">
    <location>
        <begin position="58"/>
        <end position="68"/>
    </location>
</feature>
<keyword evidence="2" id="KW-0964">Secreted</keyword>
<dbReference type="OrthoDB" id="6431870at2759"/>
<dbReference type="GO" id="GO:0005179">
    <property type="term" value="F:hormone activity"/>
    <property type="evidence" value="ECO:0007669"/>
    <property type="project" value="TreeGrafter"/>
</dbReference>
<comment type="caution">
    <text evidence="5">The sequence shown here is derived from an EMBL/GenBank/DDBJ whole genome shotgun (WGS) entry which is preliminary data.</text>
</comment>
<evidence type="ECO:0000256" key="2">
    <source>
        <dbReference type="ARBA" id="ARBA00022525"/>
    </source>
</evidence>
<keyword evidence="6" id="KW-1185">Reference proteome</keyword>
<keyword evidence="3" id="KW-0732">Signal</keyword>
<evidence type="ECO:0000313" key="5">
    <source>
        <dbReference type="EMBL" id="KAG8505522.1"/>
    </source>
</evidence>
<evidence type="ECO:0000256" key="1">
    <source>
        <dbReference type="ARBA" id="ARBA00004613"/>
    </source>
</evidence>
<organism evidence="5 6">
    <name type="scientific">Galemys pyrenaicus</name>
    <name type="common">Iberian desman</name>
    <name type="synonym">Pyrenean desman</name>
    <dbReference type="NCBI Taxonomy" id="202257"/>
    <lineage>
        <taxon>Eukaryota</taxon>
        <taxon>Metazoa</taxon>
        <taxon>Chordata</taxon>
        <taxon>Craniata</taxon>
        <taxon>Vertebrata</taxon>
        <taxon>Euteleostomi</taxon>
        <taxon>Mammalia</taxon>
        <taxon>Eutheria</taxon>
        <taxon>Laurasiatheria</taxon>
        <taxon>Eulipotyphla</taxon>
        <taxon>Talpidae</taxon>
        <taxon>Galemys</taxon>
    </lineage>
</organism>
<evidence type="ECO:0000256" key="4">
    <source>
        <dbReference type="SAM" id="MobiDB-lite"/>
    </source>
</evidence>
<proteinExistence type="predicted"/>
<dbReference type="InterPro" id="IPR052136">
    <property type="entry name" value="Adipolin/Erythroferrone-rel"/>
</dbReference>
<sequence>MHRHGLGPVRRLCCRPHESARKCRAEPPPPCAGPGLPPRRSSGLSVRCSRERKRLRQPAASEPPAASAHRQGLLASRYRGSCRGPFLPPQGLAGSPARPLVLRWDLGGIPDPGASWPLRSQLSPGETRSRHCPPARALDGKGAAEQPDACAACPRPPWLAGPTAAQRLACPLRPPVASGPERADARTTWLSFLSRPDTGVPKKGCRGRGKVSVSQGLRRGGVCSHGGPLPPTVRSPGAPRAPGAVLTQEALLCEFRQMLTEATERRLSGLLAPLLPEGPAGRLLAEAFHCRLKGPVLVGKRTLAELQGFQAVSGSLGTVFLGPQGGCERDGAWPARDQGGLAAKSAVAALDSRPCSRGPGHLPVGVRLSLASGRFAAPVTSIFHFSASLHLGFGSGRGGPVPGRGAVRLLVCIESLCHRHVWPWAGRRGGAQLRPAPTRPVVPIQVPGGGLGAVGPRRGVHGAGAGTAAAAAGVDHGLGLQAGQYASVFVDNGSGVVLTVHSGSSFSGLLLGT</sequence>
<feature type="region of interest" description="Disordered" evidence="4">
    <location>
        <begin position="217"/>
        <end position="240"/>
    </location>
</feature>
<evidence type="ECO:0000313" key="6">
    <source>
        <dbReference type="Proteomes" id="UP000700334"/>
    </source>
</evidence>
<dbReference type="GO" id="GO:0045721">
    <property type="term" value="P:negative regulation of gluconeogenesis"/>
    <property type="evidence" value="ECO:0007669"/>
    <property type="project" value="TreeGrafter"/>
</dbReference>
<name>A0A8J6DCX2_GALPY</name>
<reference evidence="5" key="1">
    <citation type="journal article" date="2021" name="Evol. Appl.">
        <title>The genome of the Pyrenean desman and the effects of bottlenecks and inbreeding on the genomic landscape of an endangered species.</title>
        <authorList>
            <person name="Escoda L."/>
            <person name="Castresana J."/>
        </authorList>
    </citation>
    <scope>NUCLEOTIDE SEQUENCE</scope>
    <source>
        <strain evidence="5">IBE-C5619</strain>
    </source>
</reference>
<dbReference type="EMBL" id="JAGFMF010012255">
    <property type="protein sequence ID" value="KAG8505522.1"/>
    <property type="molecule type" value="Genomic_DNA"/>
</dbReference>
<dbReference type="GO" id="GO:0005615">
    <property type="term" value="C:extracellular space"/>
    <property type="evidence" value="ECO:0007669"/>
    <property type="project" value="TreeGrafter"/>
</dbReference>
<feature type="compositionally biased region" description="Pro residues" evidence="4">
    <location>
        <begin position="26"/>
        <end position="37"/>
    </location>
</feature>
<dbReference type="Proteomes" id="UP000700334">
    <property type="component" value="Unassembled WGS sequence"/>
</dbReference>
<dbReference type="PANTHER" id="PTHR24019">
    <property type="entry name" value="ADIPOLIN"/>
    <property type="match status" value="1"/>
</dbReference>
<feature type="region of interest" description="Disordered" evidence="4">
    <location>
        <begin position="21"/>
        <end position="70"/>
    </location>
</feature>
<dbReference type="AlphaFoldDB" id="A0A8J6DCX2"/>
<comment type="subcellular location">
    <subcellularLocation>
        <location evidence="1">Secreted</location>
    </subcellularLocation>
</comment>
<protein>
    <submittedName>
        <fullName evidence="5">Adipolin</fullName>
    </submittedName>
</protein>
<dbReference type="GO" id="GO:0046326">
    <property type="term" value="P:positive regulation of D-glucose import"/>
    <property type="evidence" value="ECO:0007669"/>
    <property type="project" value="TreeGrafter"/>
</dbReference>